<dbReference type="STRING" id="28115.HQ47_09110"/>
<dbReference type="GO" id="GO:0005737">
    <property type="term" value="C:cytoplasm"/>
    <property type="evidence" value="ECO:0007669"/>
    <property type="project" value="TreeGrafter"/>
</dbReference>
<accession>A0A0A2E6E5</accession>
<dbReference type="SUPFAM" id="SSF52317">
    <property type="entry name" value="Class I glutamine amidotransferase-like"/>
    <property type="match status" value="1"/>
</dbReference>
<proteinExistence type="predicted"/>
<gene>
    <name evidence="3" type="primary">yajL</name>
    <name evidence="2" type="ORF">HQ47_09110</name>
    <name evidence="3" type="ORF">NCTC11632_01454</name>
</gene>
<dbReference type="Gene3D" id="3.40.50.880">
    <property type="match status" value="1"/>
</dbReference>
<dbReference type="InterPro" id="IPR050325">
    <property type="entry name" value="Prot/Nucl_acid_deglycase"/>
</dbReference>
<dbReference type="PANTHER" id="PTHR48094">
    <property type="entry name" value="PROTEIN/NUCLEIC ACID DEGLYCASE DJ-1-RELATED"/>
    <property type="match status" value="1"/>
</dbReference>
<dbReference type="Proteomes" id="UP000254156">
    <property type="component" value="Unassembled WGS sequence"/>
</dbReference>
<dbReference type="PANTHER" id="PTHR48094:SF12">
    <property type="entry name" value="PARKINSON DISEASE PROTEIN 7 HOMOLOG"/>
    <property type="match status" value="1"/>
</dbReference>
<dbReference type="EMBL" id="UGTF01000002">
    <property type="protein sequence ID" value="SUB89351.1"/>
    <property type="molecule type" value="Genomic_DNA"/>
</dbReference>
<dbReference type="AlphaFoldDB" id="A0A0A2E6E5"/>
<dbReference type="InterPro" id="IPR002818">
    <property type="entry name" value="DJ-1/PfpI"/>
</dbReference>
<dbReference type="CDD" id="cd03135">
    <property type="entry name" value="GATase1_DJ-1"/>
    <property type="match status" value="1"/>
</dbReference>
<dbReference type="InterPro" id="IPR006287">
    <property type="entry name" value="DJ-1"/>
</dbReference>
<evidence type="ECO:0000313" key="2">
    <source>
        <dbReference type="EMBL" id="KGN73005.1"/>
    </source>
</evidence>
<dbReference type="eggNOG" id="COG0693">
    <property type="taxonomic scope" value="Bacteria"/>
</dbReference>
<dbReference type="OrthoDB" id="9792284at2"/>
<dbReference type="NCBIfam" id="TIGR01383">
    <property type="entry name" value="not_thiJ"/>
    <property type="match status" value="1"/>
</dbReference>
<organism evidence="2 4">
    <name type="scientific">Porphyromonas macacae</name>
    <dbReference type="NCBI Taxonomy" id="28115"/>
    <lineage>
        <taxon>Bacteria</taxon>
        <taxon>Pseudomonadati</taxon>
        <taxon>Bacteroidota</taxon>
        <taxon>Bacteroidia</taxon>
        <taxon>Bacteroidales</taxon>
        <taxon>Porphyromonadaceae</taxon>
        <taxon>Porphyromonas</taxon>
    </lineage>
</organism>
<dbReference type="InterPro" id="IPR029062">
    <property type="entry name" value="Class_I_gatase-like"/>
</dbReference>
<reference evidence="2 4" key="1">
    <citation type="submission" date="2014-09" db="EMBL/GenBank/DDBJ databases">
        <title>Draft Genome Sequence of Porphyromonas macacae COT-192_OH2859.</title>
        <authorList>
            <person name="Wallis C."/>
            <person name="Deusch O."/>
            <person name="O'Flynn C."/>
            <person name="Davis I."/>
            <person name="Horsfall A."/>
            <person name="Kirkwood N."/>
            <person name="Harris S."/>
            <person name="Eisen J.A."/>
            <person name="Coil D.A."/>
            <person name="Darling A.E."/>
            <person name="Jospin G."/>
            <person name="Alexiev A."/>
        </authorList>
    </citation>
    <scope>NUCLEOTIDE SEQUENCE [LARGE SCALE GENOMIC DNA]</scope>
    <source>
        <strain evidence="4">COT-192 OH2859</strain>
        <strain evidence="2">COT-192_OH2859</strain>
    </source>
</reference>
<dbReference type="Proteomes" id="UP000030103">
    <property type="component" value="Unassembled WGS sequence"/>
</dbReference>
<dbReference type="Pfam" id="PF01965">
    <property type="entry name" value="DJ-1_PfpI"/>
    <property type="match status" value="1"/>
</dbReference>
<sequence length="182" mass="19012">MKKAFIFLAPGFEETEAIGTIDVLKRGGVDIKIVSVTGDTFVESAHGVGIKADIYLPDVKAEEADALILPGGMPGAENLKKDMTVRSLVDAMYAKGGLVAAICAAPMVLGDLGLLKNKKATCYPGFESEMTGAVATGQPVEQDGNIITGKGPAFAYRFGLAILTYLRGNDVAEEVAQGMLIS</sequence>
<evidence type="ECO:0000313" key="4">
    <source>
        <dbReference type="Proteomes" id="UP000030103"/>
    </source>
</evidence>
<dbReference type="EMBL" id="JRFA01000025">
    <property type="protein sequence ID" value="KGN73005.1"/>
    <property type="molecule type" value="Genomic_DNA"/>
</dbReference>
<feature type="domain" description="DJ-1/PfpI" evidence="1">
    <location>
        <begin position="2"/>
        <end position="163"/>
    </location>
</feature>
<name>A0A0A2E6E5_9PORP</name>
<reference evidence="3 5" key="2">
    <citation type="submission" date="2018-06" db="EMBL/GenBank/DDBJ databases">
        <authorList>
            <consortium name="Pathogen Informatics"/>
            <person name="Doyle S."/>
        </authorList>
    </citation>
    <scope>NUCLEOTIDE SEQUENCE [LARGE SCALE GENOMIC DNA]</scope>
    <source>
        <strain evidence="3 5">NCTC11632</strain>
    </source>
</reference>
<evidence type="ECO:0000313" key="5">
    <source>
        <dbReference type="Proteomes" id="UP000254156"/>
    </source>
</evidence>
<evidence type="ECO:0000259" key="1">
    <source>
        <dbReference type="Pfam" id="PF01965"/>
    </source>
</evidence>
<dbReference type="RefSeq" id="WP_025004690.1">
    <property type="nucleotide sequence ID" value="NZ_JASBZX010000001.1"/>
</dbReference>
<keyword evidence="4" id="KW-1185">Reference proteome</keyword>
<evidence type="ECO:0000313" key="3">
    <source>
        <dbReference type="EMBL" id="SUB89351.1"/>
    </source>
</evidence>
<protein>
    <submittedName>
        <fullName evidence="3">Chaperone protein YajL</fullName>
    </submittedName>
    <submittedName>
        <fullName evidence="2">Thiamine biosynthesis protein ThiJ</fullName>
    </submittedName>
</protein>